<dbReference type="EMBL" id="CP048833">
    <property type="protein sequence ID" value="QJP12096.1"/>
    <property type="molecule type" value="Genomic_DNA"/>
</dbReference>
<organism evidence="2 3">
    <name type="scientific">Pseudomonas multiresinivorans</name>
    <dbReference type="NCBI Taxonomy" id="95301"/>
    <lineage>
        <taxon>Bacteria</taxon>
        <taxon>Pseudomonadati</taxon>
        <taxon>Pseudomonadota</taxon>
        <taxon>Gammaproteobacteria</taxon>
        <taxon>Pseudomonadales</taxon>
        <taxon>Pseudomonadaceae</taxon>
        <taxon>Pseudomonas</taxon>
    </lineage>
</organism>
<evidence type="ECO:0000313" key="3">
    <source>
        <dbReference type="Proteomes" id="UP000502549"/>
    </source>
</evidence>
<evidence type="ECO:0000313" key="2">
    <source>
        <dbReference type="EMBL" id="QJP12096.1"/>
    </source>
</evidence>
<dbReference type="Pfam" id="PF16080">
    <property type="entry name" value="Phage_holin_2_3"/>
    <property type="match status" value="1"/>
</dbReference>
<keyword evidence="1" id="KW-0472">Membrane</keyword>
<accession>A0A7Z3BSK3</accession>
<gene>
    <name evidence="2" type="ORF">G4G71_22205</name>
</gene>
<feature type="transmembrane region" description="Helical" evidence="1">
    <location>
        <begin position="22"/>
        <end position="41"/>
    </location>
</feature>
<proteinExistence type="predicted"/>
<dbReference type="Proteomes" id="UP000502549">
    <property type="component" value="Chromosome"/>
</dbReference>
<name>A0A7Z3BSK3_9PSED</name>
<evidence type="ECO:0000256" key="1">
    <source>
        <dbReference type="SAM" id="Phobius"/>
    </source>
</evidence>
<reference evidence="2 3" key="1">
    <citation type="submission" date="2020-02" db="EMBL/GenBank/DDBJ databases">
        <title>Complete genome sequence of Pseudomonas multiresinivorans ORNL1.</title>
        <authorList>
            <person name="Podar M."/>
        </authorList>
    </citation>
    <scope>NUCLEOTIDE SEQUENCE [LARGE SCALE GENOMIC DNA]</scope>
    <source>
        <strain evidence="3">populi</strain>
    </source>
</reference>
<sequence>MSAASYAGAGISVLSGLTLTDVGIIVGIATAVLTFIANMVYQRRKYRMDRELHELQKRALQERLGE</sequence>
<dbReference type="AlphaFoldDB" id="A0A7Z3BSK3"/>
<dbReference type="KEGG" id="pmui:G4G71_22205"/>
<dbReference type="InterPro" id="IPR032118">
    <property type="entry name" value="Phage_holin_HP1"/>
</dbReference>
<keyword evidence="3" id="KW-1185">Reference proteome</keyword>
<protein>
    <submittedName>
        <fullName evidence="2">Holin</fullName>
    </submittedName>
</protein>
<keyword evidence="1" id="KW-0812">Transmembrane</keyword>
<keyword evidence="1" id="KW-1133">Transmembrane helix</keyword>